<keyword evidence="1" id="KW-0723">Serine/threonine-protein kinase</keyword>
<protein>
    <recommendedName>
        <fullName evidence="6">Protein kinase domain-containing protein</fullName>
    </recommendedName>
</protein>
<proteinExistence type="predicted"/>
<evidence type="ECO:0000256" key="2">
    <source>
        <dbReference type="ARBA" id="ARBA00022679"/>
    </source>
</evidence>
<accession>A0A6C0H1A1</accession>
<keyword evidence="4" id="KW-0418">Kinase</keyword>
<feature type="domain" description="Protein kinase" evidence="6">
    <location>
        <begin position="1"/>
        <end position="231"/>
    </location>
</feature>
<dbReference type="InterPro" id="IPR011009">
    <property type="entry name" value="Kinase-like_dom_sf"/>
</dbReference>
<keyword evidence="3" id="KW-0547">Nucleotide-binding</keyword>
<dbReference type="Pfam" id="PF00069">
    <property type="entry name" value="Pkinase"/>
    <property type="match status" value="1"/>
</dbReference>
<keyword evidence="2" id="KW-0808">Transferase</keyword>
<dbReference type="PANTHER" id="PTHR24353">
    <property type="entry name" value="CYCLIC NUCLEOTIDE-DEPENDENT PROTEIN KINASE"/>
    <property type="match status" value="1"/>
</dbReference>
<organism evidence="7">
    <name type="scientific">viral metagenome</name>
    <dbReference type="NCBI Taxonomy" id="1070528"/>
    <lineage>
        <taxon>unclassified sequences</taxon>
        <taxon>metagenomes</taxon>
        <taxon>organismal metagenomes</taxon>
    </lineage>
</organism>
<name>A0A6C0H1A1_9ZZZZ</name>
<dbReference type="Gene3D" id="1.10.510.10">
    <property type="entry name" value="Transferase(Phosphotransferase) domain 1"/>
    <property type="match status" value="1"/>
</dbReference>
<sequence>MEQIMNEKKILESIDSPFVLRLFGTCQTRDDLFFITEAIEHGDLYSAIYIYKRLSHITCVFYSACIILGLEYIHNKGIVFRDLKPENIMIDSFGYPRIIDFGLAKQLPLCKSGGYEKTHTMCGTPEYLAPELIFTEGYNHLIDLWSLGVIMYEMIARRTPFVGLNNSDITQLFINITLSRKNGISLSQKIDKMTDGTTNARGIITQLLDGLPSNRLGKKKTTIGLIEHRYFSIVCADELITRTFTAPCMQPEYYGEDLTDAFANQKQYTGNQDIFEGF</sequence>
<dbReference type="GO" id="GO:0004691">
    <property type="term" value="F:cAMP-dependent protein kinase activity"/>
    <property type="evidence" value="ECO:0007669"/>
    <property type="project" value="TreeGrafter"/>
</dbReference>
<dbReference type="InterPro" id="IPR000719">
    <property type="entry name" value="Prot_kinase_dom"/>
</dbReference>
<dbReference type="Gene3D" id="3.30.200.20">
    <property type="entry name" value="Phosphorylase Kinase, domain 1"/>
    <property type="match status" value="1"/>
</dbReference>
<dbReference type="GO" id="GO:0005524">
    <property type="term" value="F:ATP binding"/>
    <property type="evidence" value="ECO:0007669"/>
    <property type="project" value="UniProtKB-KW"/>
</dbReference>
<dbReference type="SMART" id="SM00220">
    <property type="entry name" value="S_TKc"/>
    <property type="match status" value="1"/>
</dbReference>
<keyword evidence="5" id="KW-0067">ATP-binding</keyword>
<dbReference type="SUPFAM" id="SSF56112">
    <property type="entry name" value="Protein kinase-like (PK-like)"/>
    <property type="match status" value="1"/>
</dbReference>
<dbReference type="AlphaFoldDB" id="A0A6C0H1A1"/>
<evidence type="ECO:0000313" key="7">
    <source>
        <dbReference type="EMBL" id="QHT74321.1"/>
    </source>
</evidence>
<dbReference type="PANTHER" id="PTHR24353:SF37">
    <property type="entry name" value="CAMP-DEPENDENT PROTEIN KINASE CATALYTIC SUBUNIT PRKX"/>
    <property type="match status" value="1"/>
</dbReference>
<evidence type="ECO:0000256" key="4">
    <source>
        <dbReference type="ARBA" id="ARBA00022777"/>
    </source>
</evidence>
<evidence type="ECO:0000256" key="3">
    <source>
        <dbReference type="ARBA" id="ARBA00022741"/>
    </source>
</evidence>
<evidence type="ECO:0000256" key="1">
    <source>
        <dbReference type="ARBA" id="ARBA00022527"/>
    </source>
</evidence>
<dbReference type="PROSITE" id="PS50011">
    <property type="entry name" value="PROTEIN_KINASE_DOM"/>
    <property type="match status" value="1"/>
</dbReference>
<reference evidence="7" key="1">
    <citation type="journal article" date="2020" name="Nature">
        <title>Giant virus diversity and host interactions through global metagenomics.</title>
        <authorList>
            <person name="Schulz F."/>
            <person name="Roux S."/>
            <person name="Paez-Espino D."/>
            <person name="Jungbluth S."/>
            <person name="Walsh D.A."/>
            <person name="Denef V.J."/>
            <person name="McMahon K.D."/>
            <person name="Konstantinidis K.T."/>
            <person name="Eloe-Fadrosh E.A."/>
            <person name="Kyrpides N.C."/>
            <person name="Woyke T."/>
        </authorList>
    </citation>
    <scope>NUCLEOTIDE SEQUENCE</scope>
    <source>
        <strain evidence="7">GVMAG-M-3300023179-59</strain>
    </source>
</reference>
<evidence type="ECO:0000256" key="5">
    <source>
        <dbReference type="ARBA" id="ARBA00022840"/>
    </source>
</evidence>
<dbReference type="EMBL" id="MN739849">
    <property type="protein sequence ID" value="QHT74321.1"/>
    <property type="molecule type" value="Genomic_DNA"/>
</dbReference>
<dbReference type="GO" id="GO:0005952">
    <property type="term" value="C:cAMP-dependent protein kinase complex"/>
    <property type="evidence" value="ECO:0007669"/>
    <property type="project" value="TreeGrafter"/>
</dbReference>
<evidence type="ECO:0000259" key="6">
    <source>
        <dbReference type="PROSITE" id="PS50011"/>
    </source>
</evidence>